<protein>
    <recommendedName>
        <fullName evidence="3">DUF2505 domain-containing protein</fullName>
    </recommendedName>
</protein>
<sequence length="158" mass="16371">MHLITRLDFPASPERVFAMVTDEEFLAHAAAELGSPTSRVAASATRTAVEGAIETPAPLRSFLGPQLNITQETVWGEPDALGARTGAVTLTVGGAPVSLTGTAVLSPAQGGSTLTYEADLVVRVPLLGPRLETMAAPLITDAFEAQGRVGDAWLATHP</sequence>
<dbReference type="InterPro" id="IPR023393">
    <property type="entry name" value="START-like_dom_sf"/>
</dbReference>
<reference evidence="1 2" key="1">
    <citation type="submission" date="2018-01" db="EMBL/GenBank/DDBJ databases">
        <title>Lactibacter flavus gen. nov., sp. nov., a novel bacterium of the family Propionibacteriaceae isolated from raw milk and dairy products.</title>
        <authorList>
            <person name="Wenning M."/>
            <person name="Breitenwieser F."/>
            <person name="Huptas C."/>
            <person name="von Neubeck M."/>
            <person name="Busse H.-J."/>
            <person name="Scherer S."/>
        </authorList>
    </citation>
    <scope>NUCLEOTIDE SEQUENCE [LARGE SCALE GENOMIC DNA]</scope>
    <source>
        <strain evidence="1 2">VG341</strain>
    </source>
</reference>
<dbReference type="Proteomes" id="UP000290624">
    <property type="component" value="Unassembled WGS sequence"/>
</dbReference>
<accession>A0A4Q2EI42</accession>
<name>A0A4Q2EI42_9ACTN</name>
<dbReference type="EMBL" id="PPCV01000001">
    <property type="protein sequence ID" value="RXW33250.1"/>
    <property type="molecule type" value="Genomic_DNA"/>
</dbReference>
<dbReference type="AlphaFoldDB" id="A0A4Q2EI42"/>
<gene>
    <name evidence="1" type="ORF">C1706_00310</name>
</gene>
<evidence type="ECO:0008006" key="3">
    <source>
        <dbReference type="Google" id="ProtNLM"/>
    </source>
</evidence>
<evidence type="ECO:0000313" key="1">
    <source>
        <dbReference type="EMBL" id="RXW33250.1"/>
    </source>
</evidence>
<evidence type="ECO:0000313" key="2">
    <source>
        <dbReference type="Proteomes" id="UP000290624"/>
    </source>
</evidence>
<dbReference type="InterPro" id="IPR019639">
    <property type="entry name" value="DUF2505"/>
</dbReference>
<dbReference type="OrthoDB" id="3266819at2"/>
<keyword evidence="2" id="KW-1185">Reference proteome</keyword>
<organism evidence="1 2">
    <name type="scientific">Propioniciclava flava</name>
    <dbReference type="NCBI Taxonomy" id="2072026"/>
    <lineage>
        <taxon>Bacteria</taxon>
        <taxon>Bacillati</taxon>
        <taxon>Actinomycetota</taxon>
        <taxon>Actinomycetes</taxon>
        <taxon>Propionibacteriales</taxon>
        <taxon>Propionibacteriaceae</taxon>
        <taxon>Propioniciclava</taxon>
    </lineage>
</organism>
<comment type="caution">
    <text evidence="1">The sequence shown here is derived from an EMBL/GenBank/DDBJ whole genome shotgun (WGS) entry which is preliminary data.</text>
</comment>
<dbReference type="Gene3D" id="3.30.530.20">
    <property type="match status" value="1"/>
</dbReference>
<dbReference type="RefSeq" id="WP_129457217.1">
    <property type="nucleotide sequence ID" value="NZ_PPCV01000001.1"/>
</dbReference>
<proteinExistence type="predicted"/>
<dbReference type="SUPFAM" id="SSF55961">
    <property type="entry name" value="Bet v1-like"/>
    <property type="match status" value="1"/>
</dbReference>
<dbReference type="Pfam" id="PF10698">
    <property type="entry name" value="DUF2505"/>
    <property type="match status" value="1"/>
</dbReference>